<evidence type="ECO:0000313" key="2">
    <source>
        <dbReference type="EMBL" id="CAA9219969.1"/>
    </source>
</evidence>
<name>A0A6J4HBJ7_9ACTN</name>
<dbReference type="GO" id="GO:0003985">
    <property type="term" value="F:acetyl-CoA C-acetyltransferase activity"/>
    <property type="evidence" value="ECO:0007669"/>
    <property type="project" value="UniProtKB-EC"/>
</dbReference>
<dbReference type="EC" id="2.3.1.9" evidence="2"/>
<organism evidence="2">
    <name type="scientific">uncultured Blastococcus sp</name>
    <dbReference type="NCBI Taxonomy" id="217144"/>
    <lineage>
        <taxon>Bacteria</taxon>
        <taxon>Bacillati</taxon>
        <taxon>Actinomycetota</taxon>
        <taxon>Actinomycetes</taxon>
        <taxon>Geodermatophilales</taxon>
        <taxon>Geodermatophilaceae</taxon>
        <taxon>Blastococcus</taxon>
        <taxon>environmental samples</taxon>
    </lineage>
</organism>
<feature type="compositionally biased region" description="Low complexity" evidence="1">
    <location>
        <begin position="164"/>
        <end position="177"/>
    </location>
</feature>
<dbReference type="EC" id="2.3.1.16" evidence="2"/>
<reference evidence="2" key="1">
    <citation type="submission" date="2020-02" db="EMBL/GenBank/DDBJ databases">
        <authorList>
            <person name="Meier V. D."/>
        </authorList>
    </citation>
    <scope>NUCLEOTIDE SEQUENCE</scope>
    <source>
        <strain evidence="2">AVDCRST_MAG57</strain>
    </source>
</reference>
<feature type="non-terminal residue" evidence="2">
    <location>
        <position position="437"/>
    </location>
</feature>
<dbReference type="AlphaFoldDB" id="A0A6J4HBJ7"/>
<feature type="compositionally biased region" description="Basic and acidic residues" evidence="1">
    <location>
        <begin position="105"/>
        <end position="122"/>
    </location>
</feature>
<keyword evidence="2" id="KW-0808">Transferase</keyword>
<feature type="compositionally biased region" description="Basic residues" evidence="1">
    <location>
        <begin position="62"/>
        <end position="71"/>
    </location>
</feature>
<feature type="compositionally biased region" description="Low complexity" evidence="1">
    <location>
        <begin position="52"/>
        <end position="61"/>
    </location>
</feature>
<feature type="non-terminal residue" evidence="2">
    <location>
        <position position="1"/>
    </location>
</feature>
<protein>
    <submittedName>
        <fullName evidence="2">3-ketoacyl-CoA thiolase @ Acetyl-CoA acetyltransferase, FadA2</fullName>
        <ecNumber evidence="2">2.3.1.16</ecNumber>
        <ecNumber evidence="2">2.3.1.9</ecNumber>
    </submittedName>
</protein>
<feature type="compositionally biased region" description="Basic residues" evidence="1">
    <location>
        <begin position="123"/>
        <end position="143"/>
    </location>
</feature>
<gene>
    <name evidence="2" type="ORF">AVDCRST_MAG57-529</name>
</gene>
<feature type="compositionally biased region" description="Basic and acidic residues" evidence="1">
    <location>
        <begin position="261"/>
        <end position="274"/>
    </location>
</feature>
<dbReference type="EMBL" id="CADCTI010000051">
    <property type="protein sequence ID" value="CAA9219969.1"/>
    <property type="molecule type" value="Genomic_DNA"/>
</dbReference>
<keyword evidence="2" id="KW-0012">Acyltransferase</keyword>
<feature type="compositionally biased region" description="Basic and acidic residues" evidence="1">
    <location>
        <begin position="75"/>
        <end position="84"/>
    </location>
</feature>
<accession>A0A6J4HBJ7</accession>
<feature type="compositionally biased region" description="Basic residues" evidence="1">
    <location>
        <begin position="426"/>
        <end position="437"/>
    </location>
</feature>
<feature type="region of interest" description="Disordered" evidence="1">
    <location>
        <begin position="12"/>
        <end position="437"/>
    </location>
</feature>
<feature type="compositionally biased region" description="Basic and acidic residues" evidence="1">
    <location>
        <begin position="394"/>
        <end position="405"/>
    </location>
</feature>
<proteinExistence type="predicted"/>
<evidence type="ECO:0000256" key="1">
    <source>
        <dbReference type="SAM" id="MobiDB-lite"/>
    </source>
</evidence>
<feature type="compositionally biased region" description="Basic and acidic residues" evidence="1">
    <location>
        <begin position="12"/>
        <end position="25"/>
    </location>
</feature>
<feature type="compositionally biased region" description="Basic residues" evidence="1">
    <location>
        <begin position="178"/>
        <end position="187"/>
    </location>
</feature>
<feature type="compositionally biased region" description="Basic residues" evidence="1">
    <location>
        <begin position="297"/>
        <end position="315"/>
    </location>
</feature>
<sequence length="437" mass="48065">GCHLEACHFEACDPQGRDRRREPDPVRPQQLRLRPGVEPGHADRHARRAGRAVRPAGQAAGRGRRRRRPQARPRLQPDPRERARLPAVGHDAGLRRAAGVRHRLGGRDPRRQQDRPRPDRVRDRRRRGHHLRCPARRRRRPAPRAHLAEQRQDPAGPAQGAGEDPAGAARAGGPAQRRAAHRPGHGRPRGDHRQGVADQPRGAGRAGRALAPQHGGRLRPRVLRRPGDPVPGPVAGRQPAAGLVGGEAREAPPGVRQGRPRGHDDRGQLHAADRRRLRRPAGLGRVGRRAGAARARPPGRRPDRRRRLRARRRGPAHGAGLRDAGDAGPQRPVAAGLRLLRDPRGLRLHGARDAQGLGGPGLRQGEAGSGRPAGLHRPVEAERVRLVAGRGTPVRRDRRPDRRLAGQDAARGRPRQARAHLDLRGRRSGRRRHPREL</sequence>